<name>N6Y9F8_9RHOO</name>
<dbReference type="Proteomes" id="UP000013047">
    <property type="component" value="Unassembled WGS sequence"/>
</dbReference>
<dbReference type="AlphaFoldDB" id="N6Y9F8"/>
<evidence type="ECO:0000313" key="2">
    <source>
        <dbReference type="EMBL" id="ENO90921.1"/>
    </source>
</evidence>
<dbReference type="EMBL" id="AMXF01000413">
    <property type="protein sequence ID" value="ENO90921.1"/>
    <property type="molecule type" value="Genomic_DNA"/>
</dbReference>
<proteinExistence type="predicted"/>
<keyword evidence="1" id="KW-0732">Signal</keyword>
<protein>
    <submittedName>
        <fullName evidence="2">Uncharacterized protein</fullName>
    </submittedName>
</protein>
<dbReference type="OrthoDB" id="8527947at2"/>
<feature type="chain" id="PRO_5004127911" evidence="1">
    <location>
        <begin position="31"/>
        <end position="80"/>
    </location>
</feature>
<accession>N6Y9F8</accession>
<feature type="signal peptide" evidence="1">
    <location>
        <begin position="1"/>
        <end position="30"/>
    </location>
</feature>
<keyword evidence="3" id="KW-1185">Reference proteome</keyword>
<organism evidence="2 3">
    <name type="scientific">Thauera phenylacetica B4P</name>
    <dbReference type="NCBI Taxonomy" id="1234382"/>
    <lineage>
        <taxon>Bacteria</taxon>
        <taxon>Pseudomonadati</taxon>
        <taxon>Pseudomonadota</taxon>
        <taxon>Betaproteobacteria</taxon>
        <taxon>Rhodocyclales</taxon>
        <taxon>Zoogloeaceae</taxon>
        <taxon>Thauera</taxon>
    </lineage>
</organism>
<dbReference type="RefSeq" id="WP_004387257.1">
    <property type="nucleotide sequence ID" value="NZ_AMXF01000413.1"/>
</dbReference>
<reference evidence="2 3" key="1">
    <citation type="submission" date="2012-09" db="EMBL/GenBank/DDBJ databases">
        <title>Draft Genome Sequences of 6 Strains from Genus Thauera.</title>
        <authorList>
            <person name="Liu B."/>
            <person name="Shapleigh J.P."/>
            <person name="Frostegard A.H."/>
        </authorList>
    </citation>
    <scope>NUCLEOTIDE SEQUENCE [LARGE SCALE GENOMIC DNA]</scope>
    <source>
        <strain evidence="2 3">B4P</strain>
    </source>
</reference>
<evidence type="ECO:0000313" key="3">
    <source>
        <dbReference type="Proteomes" id="UP000013047"/>
    </source>
</evidence>
<gene>
    <name evidence="2" type="ORF">C667_22999</name>
</gene>
<sequence>MKKRAVFVTLSGLSAAAVAVLVLAAASAPAGAIAAAAVPEECVCSRGLRLSEAPPSVLHNCQCGPLQCVVHAQSGQLQCR</sequence>
<evidence type="ECO:0000256" key="1">
    <source>
        <dbReference type="SAM" id="SignalP"/>
    </source>
</evidence>
<comment type="caution">
    <text evidence="2">The sequence shown here is derived from an EMBL/GenBank/DDBJ whole genome shotgun (WGS) entry which is preliminary data.</text>
</comment>